<proteinExistence type="predicted"/>
<dbReference type="EMBL" id="JAUJEB010000008">
    <property type="protein sequence ID" value="MDN5216332.1"/>
    <property type="molecule type" value="Genomic_DNA"/>
</dbReference>
<dbReference type="PANTHER" id="PTHR36113:SF1">
    <property type="entry name" value="GLYOXALASE_BLEOMYCIN RESISTANCE PROTEIN_DIOXYGENASE"/>
    <property type="match status" value="1"/>
</dbReference>
<dbReference type="InterPro" id="IPR004360">
    <property type="entry name" value="Glyas_Fos-R_dOase_dom"/>
</dbReference>
<comment type="caution">
    <text evidence="2">The sequence shown here is derived from an EMBL/GenBank/DDBJ whole genome shotgun (WGS) entry which is preliminary data.</text>
</comment>
<dbReference type="PROSITE" id="PS51819">
    <property type="entry name" value="VOC"/>
    <property type="match status" value="1"/>
</dbReference>
<dbReference type="RefSeq" id="WP_346761670.1">
    <property type="nucleotide sequence ID" value="NZ_JAUJEB010000008.1"/>
</dbReference>
<dbReference type="PANTHER" id="PTHR36113">
    <property type="entry name" value="LYASE, PUTATIVE-RELATED-RELATED"/>
    <property type="match status" value="1"/>
</dbReference>
<accession>A0ABT8LHC9</accession>
<dbReference type="Gene3D" id="3.10.180.10">
    <property type="entry name" value="2,3-Dihydroxybiphenyl 1,2-Dioxygenase, domain 1"/>
    <property type="match status" value="1"/>
</dbReference>
<name>A0ABT8LHC9_9BACT</name>
<sequence length="129" mass="14886">MKLEHIAIWTKDLERLKSFYETYFQGVAGERYHNSKNQFYSYFLRFEGGARLELMQMAGIPENRNDTFKQFLGLIHFAFATGSPENVNSLTNKLRSDGYTIVGEPRWTGDGYYESVVLDPDGNRIEIVG</sequence>
<evidence type="ECO:0000313" key="2">
    <source>
        <dbReference type="EMBL" id="MDN5216332.1"/>
    </source>
</evidence>
<organism evidence="2 3">
    <name type="scientific">Agaribacillus aureus</name>
    <dbReference type="NCBI Taxonomy" id="3051825"/>
    <lineage>
        <taxon>Bacteria</taxon>
        <taxon>Pseudomonadati</taxon>
        <taxon>Bacteroidota</taxon>
        <taxon>Cytophagia</taxon>
        <taxon>Cytophagales</taxon>
        <taxon>Splendidivirgaceae</taxon>
        <taxon>Agaribacillus</taxon>
    </lineage>
</organism>
<dbReference type="InterPro" id="IPR029068">
    <property type="entry name" value="Glyas_Bleomycin-R_OHBP_Dase"/>
</dbReference>
<dbReference type="Pfam" id="PF00903">
    <property type="entry name" value="Glyoxalase"/>
    <property type="match status" value="1"/>
</dbReference>
<reference evidence="2" key="1">
    <citation type="submission" date="2023-06" db="EMBL/GenBank/DDBJ databases">
        <title>Genomic of Agaribacillus aureum.</title>
        <authorList>
            <person name="Wang G."/>
        </authorList>
    </citation>
    <scope>NUCLEOTIDE SEQUENCE</scope>
    <source>
        <strain evidence="2">BMA12</strain>
    </source>
</reference>
<evidence type="ECO:0000313" key="3">
    <source>
        <dbReference type="Proteomes" id="UP001172083"/>
    </source>
</evidence>
<dbReference type="SUPFAM" id="SSF54593">
    <property type="entry name" value="Glyoxalase/Bleomycin resistance protein/Dihydroxybiphenyl dioxygenase"/>
    <property type="match status" value="1"/>
</dbReference>
<evidence type="ECO:0000259" key="1">
    <source>
        <dbReference type="PROSITE" id="PS51819"/>
    </source>
</evidence>
<dbReference type="InterPro" id="IPR051332">
    <property type="entry name" value="Fosfomycin_Res_Enzymes"/>
</dbReference>
<gene>
    <name evidence="2" type="ORF">QQ020_29965</name>
</gene>
<keyword evidence="3" id="KW-1185">Reference proteome</keyword>
<dbReference type="InterPro" id="IPR037523">
    <property type="entry name" value="VOC_core"/>
</dbReference>
<protein>
    <submittedName>
        <fullName evidence="2">VOC family protein</fullName>
    </submittedName>
</protein>
<dbReference type="Proteomes" id="UP001172083">
    <property type="component" value="Unassembled WGS sequence"/>
</dbReference>
<feature type="domain" description="VOC" evidence="1">
    <location>
        <begin position="2"/>
        <end position="129"/>
    </location>
</feature>